<keyword evidence="2" id="KW-1185">Reference proteome</keyword>
<evidence type="ECO:0000313" key="2">
    <source>
        <dbReference type="Proteomes" id="UP000583454"/>
    </source>
</evidence>
<gene>
    <name evidence="1" type="ORF">HNR00_005151</name>
</gene>
<dbReference type="AlphaFoldDB" id="A0A840ZQI5"/>
<organism evidence="1 2">
    <name type="scientific">Methylorubrum rhodinum</name>
    <dbReference type="NCBI Taxonomy" id="29428"/>
    <lineage>
        <taxon>Bacteria</taxon>
        <taxon>Pseudomonadati</taxon>
        <taxon>Pseudomonadota</taxon>
        <taxon>Alphaproteobacteria</taxon>
        <taxon>Hyphomicrobiales</taxon>
        <taxon>Methylobacteriaceae</taxon>
        <taxon>Methylorubrum</taxon>
    </lineage>
</organism>
<accession>A0A840ZQI5</accession>
<dbReference type="Proteomes" id="UP000583454">
    <property type="component" value="Unassembled WGS sequence"/>
</dbReference>
<sequence>MHKRYRVTLTAEERADLDRLISRGKAAARTLGHARMLLLSDAAEGGPGWTDAQVAEAVRVHVRSVDPSRASG</sequence>
<comment type="caution">
    <text evidence="1">The sequence shown here is derived from an EMBL/GenBank/DDBJ whole genome shotgun (WGS) entry which is preliminary data.</text>
</comment>
<name>A0A840ZQI5_9HYPH</name>
<proteinExistence type="predicted"/>
<reference evidence="1 2" key="1">
    <citation type="submission" date="2020-08" db="EMBL/GenBank/DDBJ databases">
        <title>Genomic Encyclopedia of Type Strains, Phase IV (KMG-IV): sequencing the most valuable type-strain genomes for metagenomic binning, comparative biology and taxonomic classification.</title>
        <authorList>
            <person name="Goeker M."/>
        </authorList>
    </citation>
    <scope>NUCLEOTIDE SEQUENCE [LARGE SCALE GENOMIC DNA]</scope>
    <source>
        <strain evidence="1 2">DSM 2163</strain>
    </source>
</reference>
<evidence type="ECO:0000313" key="1">
    <source>
        <dbReference type="EMBL" id="MBB5760399.1"/>
    </source>
</evidence>
<protein>
    <submittedName>
        <fullName evidence="1">Uncharacterized protein</fullName>
    </submittedName>
</protein>
<dbReference type="EMBL" id="JACHOP010000055">
    <property type="protein sequence ID" value="MBB5760399.1"/>
    <property type="molecule type" value="Genomic_DNA"/>
</dbReference>